<name>A0ACC3MMP4_9PEZI</name>
<reference evidence="1" key="1">
    <citation type="submission" date="2023-07" db="EMBL/GenBank/DDBJ databases">
        <title>Black Yeasts Isolated from many extreme environments.</title>
        <authorList>
            <person name="Coleine C."/>
            <person name="Stajich J.E."/>
            <person name="Selbmann L."/>
        </authorList>
    </citation>
    <scope>NUCLEOTIDE SEQUENCE</scope>
    <source>
        <strain evidence="1">CCFEE 5714</strain>
    </source>
</reference>
<organism evidence="1 2">
    <name type="scientific">Vermiconidia calcicola</name>
    <dbReference type="NCBI Taxonomy" id="1690605"/>
    <lineage>
        <taxon>Eukaryota</taxon>
        <taxon>Fungi</taxon>
        <taxon>Dikarya</taxon>
        <taxon>Ascomycota</taxon>
        <taxon>Pezizomycotina</taxon>
        <taxon>Dothideomycetes</taxon>
        <taxon>Dothideomycetidae</taxon>
        <taxon>Mycosphaerellales</taxon>
        <taxon>Extremaceae</taxon>
        <taxon>Vermiconidia</taxon>
    </lineage>
</organism>
<keyword evidence="2" id="KW-1185">Reference proteome</keyword>
<proteinExistence type="predicted"/>
<evidence type="ECO:0000313" key="2">
    <source>
        <dbReference type="Proteomes" id="UP001281147"/>
    </source>
</evidence>
<dbReference type="EMBL" id="JAUTXU010000205">
    <property type="protein sequence ID" value="KAK3698884.1"/>
    <property type="molecule type" value="Genomic_DNA"/>
</dbReference>
<sequence>MLHPESAISFFLPILLLPPAIAQNVATVTQETPTSSVPSLSSFGVSSRPAYTDYAQGGSNNNEVQSSNMVNYYFVFLALILCVVALFVFLMFRRKSIAARRMHSSREYALQHGHGDGRGEAGWANSNAERRRYWQGRWRSAEASREEGLNEHGEAPPPYVPKTSSEERDRNGGGEAIGPAVPLQTLSREHAGLKPPDYEEAHNGEQHGRDGAASAGMSSGAHGDRMGS</sequence>
<comment type="caution">
    <text evidence="1">The sequence shown here is derived from an EMBL/GenBank/DDBJ whole genome shotgun (WGS) entry which is preliminary data.</text>
</comment>
<evidence type="ECO:0000313" key="1">
    <source>
        <dbReference type="EMBL" id="KAK3698884.1"/>
    </source>
</evidence>
<accession>A0ACC3MMP4</accession>
<dbReference type="Proteomes" id="UP001281147">
    <property type="component" value="Unassembled WGS sequence"/>
</dbReference>
<gene>
    <name evidence="1" type="ORF">LTR37_016761</name>
</gene>
<protein>
    <submittedName>
        <fullName evidence="1">Uncharacterized protein</fullName>
    </submittedName>
</protein>